<proteinExistence type="predicted"/>
<feature type="region of interest" description="Disordered" evidence="1">
    <location>
        <begin position="317"/>
        <end position="341"/>
    </location>
</feature>
<feature type="compositionally biased region" description="Basic and acidic residues" evidence="1">
    <location>
        <begin position="317"/>
        <end position="328"/>
    </location>
</feature>
<keyword evidence="3" id="KW-1185">Reference proteome</keyword>
<gene>
    <name evidence="2" type="ORF">PR048_024872</name>
</gene>
<protein>
    <submittedName>
        <fullName evidence="2">Uncharacterized protein</fullName>
    </submittedName>
</protein>
<accession>A0ABQ9GPR7</accession>
<evidence type="ECO:0000256" key="1">
    <source>
        <dbReference type="SAM" id="MobiDB-lite"/>
    </source>
</evidence>
<sequence length="421" mass="47487">MLALVTHLPLGLDGLELAMRHLAHGLAAPQFERHACVAHQHDRHRHQVRQSQEHDVVPATTQQYHESSRRRVFKAKSLRGKDSWRPRDSYAMRLLRQETSRSRHHEAKALRVAVREQMSTEYNFWRDRLPYGWKRGNERRRATGYRDSNNTMTEKGGISVHLQLTAPNTITSIPRCVEAIFPNKNPPSPFARLTHFQFQVLRDRGGPAGRALAAHQGNTGSIPNRSVRFLGDLLFLSPLHYDAAPYPPRFTLIGSQDFAVKCSRTSSAPLHSSCSSFRPSGRLGMTERRLALRREYGGTRGKSHSGQPDEWIRRECDLGKGDGTREHPSQVSLHEGSPQASKVEIKAHTGPQRALLHPYPSPSHTPSQSRDGMHTSITLGSNHMTECRRLQPLRNVNGTARIEPRDDLSFRASAGNIKNNT</sequence>
<evidence type="ECO:0000313" key="2">
    <source>
        <dbReference type="EMBL" id="KAJ8874032.1"/>
    </source>
</evidence>
<feature type="region of interest" description="Disordered" evidence="1">
    <location>
        <begin position="353"/>
        <end position="376"/>
    </location>
</feature>
<evidence type="ECO:0000313" key="3">
    <source>
        <dbReference type="Proteomes" id="UP001159363"/>
    </source>
</evidence>
<dbReference type="EMBL" id="JARBHB010000010">
    <property type="protein sequence ID" value="KAJ8874032.1"/>
    <property type="molecule type" value="Genomic_DNA"/>
</dbReference>
<dbReference type="Proteomes" id="UP001159363">
    <property type="component" value="Chromosome 9"/>
</dbReference>
<name>A0ABQ9GPR7_9NEOP</name>
<feature type="region of interest" description="Disordered" evidence="1">
    <location>
        <begin position="48"/>
        <end position="67"/>
    </location>
</feature>
<organism evidence="2 3">
    <name type="scientific">Dryococelus australis</name>
    <dbReference type="NCBI Taxonomy" id="614101"/>
    <lineage>
        <taxon>Eukaryota</taxon>
        <taxon>Metazoa</taxon>
        <taxon>Ecdysozoa</taxon>
        <taxon>Arthropoda</taxon>
        <taxon>Hexapoda</taxon>
        <taxon>Insecta</taxon>
        <taxon>Pterygota</taxon>
        <taxon>Neoptera</taxon>
        <taxon>Polyneoptera</taxon>
        <taxon>Phasmatodea</taxon>
        <taxon>Verophasmatodea</taxon>
        <taxon>Anareolatae</taxon>
        <taxon>Phasmatidae</taxon>
        <taxon>Eurycanthinae</taxon>
        <taxon>Dryococelus</taxon>
    </lineage>
</organism>
<comment type="caution">
    <text evidence="2">The sequence shown here is derived from an EMBL/GenBank/DDBJ whole genome shotgun (WGS) entry which is preliminary data.</text>
</comment>
<reference evidence="2 3" key="1">
    <citation type="submission" date="2023-02" db="EMBL/GenBank/DDBJ databases">
        <title>LHISI_Scaffold_Assembly.</title>
        <authorList>
            <person name="Stuart O.P."/>
            <person name="Cleave R."/>
            <person name="Magrath M.J.L."/>
            <person name="Mikheyev A.S."/>
        </authorList>
    </citation>
    <scope>NUCLEOTIDE SEQUENCE [LARGE SCALE GENOMIC DNA]</scope>
    <source>
        <strain evidence="2">Daus_M_001</strain>
        <tissue evidence="2">Leg muscle</tissue>
    </source>
</reference>
<feature type="compositionally biased region" description="Polar residues" evidence="1">
    <location>
        <begin position="362"/>
        <end position="376"/>
    </location>
</feature>